<proteinExistence type="predicted"/>
<accession>A0A120G940</accession>
<protein>
    <submittedName>
        <fullName evidence="1">Uncharacterized protein</fullName>
    </submittedName>
</protein>
<dbReference type="AlphaFoldDB" id="A0A120G940"/>
<evidence type="ECO:0000313" key="2">
    <source>
        <dbReference type="Proteomes" id="UP000061348"/>
    </source>
</evidence>
<sequence>MYRAACRQWVGHGRDVVALWRTGKQRRQAPEPGWVYGIEHVAYPRFGLGVLLLLVQALCQQPGQVKKQLPVIGAMGAVKVQGTGLFLAWQGRLAPGIRRQRKQLMQTCARGFCQQPGHAGVGAYGRSFVFRLIERLDSGPAEVDELCRAIGRGSESPDKRSQWNDGGAVIGRQGESRGFQRVAQDDGVGVMHIAFQ</sequence>
<dbReference type="Proteomes" id="UP000061348">
    <property type="component" value="Unassembled WGS sequence"/>
</dbReference>
<evidence type="ECO:0000313" key="1">
    <source>
        <dbReference type="EMBL" id="KWV89801.1"/>
    </source>
</evidence>
<name>A0A120G940_PSEFL</name>
<organism evidence="1 2">
    <name type="scientific">Pseudomonas fluorescens</name>
    <dbReference type="NCBI Taxonomy" id="294"/>
    <lineage>
        <taxon>Bacteria</taxon>
        <taxon>Pseudomonadati</taxon>
        <taxon>Pseudomonadota</taxon>
        <taxon>Gammaproteobacteria</taxon>
        <taxon>Pseudomonadales</taxon>
        <taxon>Pseudomonadaceae</taxon>
        <taxon>Pseudomonas</taxon>
    </lineage>
</organism>
<comment type="caution">
    <text evidence="1">The sequence shown here is derived from an EMBL/GenBank/DDBJ whole genome shotgun (WGS) entry which is preliminary data.</text>
</comment>
<gene>
    <name evidence="1" type="ORF">PFLmoz3_00546</name>
</gene>
<dbReference type="EMBL" id="LCYA01000014">
    <property type="protein sequence ID" value="KWV89801.1"/>
    <property type="molecule type" value="Genomic_DNA"/>
</dbReference>
<reference evidence="1 2" key="1">
    <citation type="submission" date="2015-05" db="EMBL/GenBank/DDBJ databases">
        <title>A genomic and transcriptomic approach to investigate the blue pigment phenotype in Pseudomonas fluorescens.</title>
        <authorList>
            <person name="Andreani N.A."/>
            <person name="Cardazzo B."/>
        </authorList>
    </citation>
    <scope>NUCLEOTIDE SEQUENCE [LARGE SCALE GENOMIC DNA]</scope>
    <source>
        <strain evidence="1 2">Ps_22</strain>
    </source>
</reference>